<organism evidence="2 3">
    <name type="scientific">Pseudozyma flocculosa PF-1</name>
    <dbReference type="NCBI Taxonomy" id="1277687"/>
    <lineage>
        <taxon>Eukaryota</taxon>
        <taxon>Fungi</taxon>
        <taxon>Dikarya</taxon>
        <taxon>Basidiomycota</taxon>
        <taxon>Ustilaginomycotina</taxon>
        <taxon>Ustilaginomycetes</taxon>
        <taxon>Ustilaginales</taxon>
        <taxon>Ustilaginaceae</taxon>
        <taxon>Pseudozyma</taxon>
    </lineage>
</organism>
<reference evidence="2 3" key="1">
    <citation type="journal article" date="2013" name="Plant Cell">
        <title>The transition from a phytopathogenic smut ancestor to an anamorphic biocontrol agent deciphered by comparative whole-genome analysis.</title>
        <authorList>
            <person name="Lefebvre F."/>
            <person name="Joly D.L."/>
            <person name="Labbe C."/>
            <person name="Teichmann B."/>
            <person name="Linning R."/>
            <person name="Belzile F."/>
            <person name="Bakkeren G."/>
            <person name="Belanger R.R."/>
        </authorList>
    </citation>
    <scope>NUCLEOTIDE SEQUENCE [LARGE SCALE GENOMIC DNA]</scope>
    <source>
        <strain evidence="2 3">PF-1</strain>
    </source>
</reference>
<proteinExistence type="predicted"/>
<protein>
    <submittedName>
        <fullName evidence="2">Uncharacterized protein</fullName>
    </submittedName>
</protein>
<dbReference type="GeneID" id="19319130"/>
<sequence length="67" mass="7032">MNQSTINFAQPGSQQQPPPPGAPEGWPQNLGGAAFSQPDPSPSPNPSAQMLNPQQVFQPKVGSDRPP</sequence>
<evidence type="ECO:0000313" key="2">
    <source>
        <dbReference type="EMBL" id="EPQ27493.1"/>
    </source>
</evidence>
<dbReference type="AlphaFoldDB" id="A0A061H4I3"/>
<dbReference type="HOGENOM" id="CLU_2813490_0_0_1"/>
<name>A0A061H4I3_9BASI</name>
<evidence type="ECO:0000256" key="1">
    <source>
        <dbReference type="SAM" id="MobiDB-lite"/>
    </source>
</evidence>
<evidence type="ECO:0000313" key="3">
    <source>
        <dbReference type="Proteomes" id="UP000053664"/>
    </source>
</evidence>
<dbReference type="EMBL" id="KE361639">
    <property type="protein sequence ID" value="EPQ27493.1"/>
    <property type="molecule type" value="Genomic_DNA"/>
</dbReference>
<feature type="region of interest" description="Disordered" evidence="1">
    <location>
        <begin position="1"/>
        <end position="67"/>
    </location>
</feature>
<dbReference type="RefSeq" id="XP_007880751.1">
    <property type="nucleotide sequence ID" value="XM_007882560.1"/>
</dbReference>
<dbReference type="KEGG" id="pfp:PFL1_05031"/>
<feature type="compositionally biased region" description="Polar residues" evidence="1">
    <location>
        <begin position="48"/>
        <end position="57"/>
    </location>
</feature>
<dbReference type="Proteomes" id="UP000053664">
    <property type="component" value="Unassembled WGS sequence"/>
</dbReference>
<gene>
    <name evidence="2" type="ORF">PFL1_05031</name>
</gene>
<accession>A0A061H4I3</accession>